<dbReference type="EMBL" id="JAIWYP010000001">
    <property type="protein sequence ID" value="KAH3887618.1"/>
    <property type="molecule type" value="Genomic_DNA"/>
</dbReference>
<dbReference type="AlphaFoldDB" id="A0A9D4N4C9"/>
<feature type="region of interest" description="Disordered" evidence="1">
    <location>
        <begin position="18"/>
        <end position="72"/>
    </location>
</feature>
<evidence type="ECO:0000313" key="3">
    <source>
        <dbReference type="Proteomes" id="UP000828390"/>
    </source>
</evidence>
<feature type="compositionally biased region" description="Polar residues" evidence="1">
    <location>
        <begin position="34"/>
        <end position="49"/>
    </location>
</feature>
<proteinExistence type="predicted"/>
<comment type="caution">
    <text evidence="2">The sequence shown here is derived from an EMBL/GenBank/DDBJ whole genome shotgun (WGS) entry which is preliminary data.</text>
</comment>
<keyword evidence="3" id="KW-1185">Reference proteome</keyword>
<dbReference type="Proteomes" id="UP000828390">
    <property type="component" value="Unassembled WGS sequence"/>
</dbReference>
<accession>A0A9D4N4C9</accession>
<sequence>MRLLDSLRRYQDRLSSCRRRCQKSLRPSGHLQENPRQSTSVCRPSSHQQVTKRRSATVPIPSRHLQETFRSL</sequence>
<protein>
    <submittedName>
        <fullName evidence="2">Uncharacterized protein</fullName>
    </submittedName>
</protein>
<gene>
    <name evidence="2" type="ORF">DPMN_011636</name>
</gene>
<evidence type="ECO:0000313" key="2">
    <source>
        <dbReference type="EMBL" id="KAH3887618.1"/>
    </source>
</evidence>
<reference evidence="2" key="1">
    <citation type="journal article" date="2019" name="bioRxiv">
        <title>The Genome of the Zebra Mussel, Dreissena polymorpha: A Resource for Invasive Species Research.</title>
        <authorList>
            <person name="McCartney M.A."/>
            <person name="Auch B."/>
            <person name="Kono T."/>
            <person name="Mallez S."/>
            <person name="Zhang Y."/>
            <person name="Obille A."/>
            <person name="Becker A."/>
            <person name="Abrahante J.E."/>
            <person name="Garbe J."/>
            <person name="Badalamenti J.P."/>
            <person name="Herman A."/>
            <person name="Mangelson H."/>
            <person name="Liachko I."/>
            <person name="Sullivan S."/>
            <person name="Sone E.D."/>
            <person name="Koren S."/>
            <person name="Silverstein K.A.T."/>
            <person name="Beckman K.B."/>
            <person name="Gohl D.M."/>
        </authorList>
    </citation>
    <scope>NUCLEOTIDE SEQUENCE</scope>
    <source>
        <strain evidence="2">Duluth1</strain>
        <tissue evidence="2">Whole animal</tissue>
    </source>
</reference>
<name>A0A9D4N4C9_DREPO</name>
<organism evidence="2 3">
    <name type="scientific">Dreissena polymorpha</name>
    <name type="common">Zebra mussel</name>
    <name type="synonym">Mytilus polymorpha</name>
    <dbReference type="NCBI Taxonomy" id="45954"/>
    <lineage>
        <taxon>Eukaryota</taxon>
        <taxon>Metazoa</taxon>
        <taxon>Spiralia</taxon>
        <taxon>Lophotrochozoa</taxon>
        <taxon>Mollusca</taxon>
        <taxon>Bivalvia</taxon>
        <taxon>Autobranchia</taxon>
        <taxon>Heteroconchia</taxon>
        <taxon>Euheterodonta</taxon>
        <taxon>Imparidentia</taxon>
        <taxon>Neoheterodontei</taxon>
        <taxon>Myida</taxon>
        <taxon>Dreissenoidea</taxon>
        <taxon>Dreissenidae</taxon>
        <taxon>Dreissena</taxon>
    </lineage>
</organism>
<reference evidence="2" key="2">
    <citation type="submission" date="2020-11" db="EMBL/GenBank/DDBJ databases">
        <authorList>
            <person name="McCartney M.A."/>
            <person name="Auch B."/>
            <person name="Kono T."/>
            <person name="Mallez S."/>
            <person name="Becker A."/>
            <person name="Gohl D.M."/>
            <person name="Silverstein K.A.T."/>
            <person name="Koren S."/>
            <person name="Bechman K.B."/>
            <person name="Herman A."/>
            <person name="Abrahante J.E."/>
            <person name="Garbe J."/>
        </authorList>
    </citation>
    <scope>NUCLEOTIDE SEQUENCE</scope>
    <source>
        <strain evidence="2">Duluth1</strain>
        <tissue evidence="2">Whole animal</tissue>
    </source>
</reference>
<evidence type="ECO:0000256" key="1">
    <source>
        <dbReference type="SAM" id="MobiDB-lite"/>
    </source>
</evidence>